<evidence type="ECO:0000256" key="3">
    <source>
        <dbReference type="ARBA" id="ARBA00022741"/>
    </source>
</evidence>
<dbReference type="NCBIfam" id="NF005491">
    <property type="entry name" value="PRK07105.1"/>
    <property type="match status" value="1"/>
</dbReference>
<reference evidence="7 8" key="1">
    <citation type="submission" date="2016-10" db="EMBL/GenBank/DDBJ databases">
        <authorList>
            <person name="de Groot N.N."/>
        </authorList>
    </citation>
    <scope>NUCLEOTIDE SEQUENCE [LARGE SCALE GENOMIC DNA]</scope>
    <source>
        <strain evidence="7 8">Sb04</strain>
    </source>
</reference>
<dbReference type="AlphaFoldDB" id="A0A1H0KWX7"/>
<dbReference type="GO" id="GO:0009443">
    <property type="term" value="P:pyridoxal 5'-phosphate salvage"/>
    <property type="evidence" value="ECO:0007669"/>
    <property type="project" value="InterPro"/>
</dbReference>
<name>A0A1H0KWX7_STREI</name>
<feature type="domain" description="Pyridoxamine kinase/Phosphomethylpyrimidine kinase" evidence="6">
    <location>
        <begin position="30"/>
        <end position="259"/>
    </location>
</feature>
<evidence type="ECO:0000256" key="1">
    <source>
        <dbReference type="ARBA" id="ARBA00012104"/>
    </source>
</evidence>
<dbReference type="EMBL" id="FNJK01000001">
    <property type="protein sequence ID" value="SDO60534.1"/>
    <property type="molecule type" value="Genomic_DNA"/>
</dbReference>
<dbReference type="CDD" id="cd01173">
    <property type="entry name" value="pyridoxal_pyridoxamine_kinase"/>
    <property type="match status" value="1"/>
</dbReference>
<evidence type="ECO:0000256" key="5">
    <source>
        <dbReference type="ARBA" id="ARBA00022840"/>
    </source>
</evidence>
<dbReference type="PANTHER" id="PTHR10534">
    <property type="entry name" value="PYRIDOXAL KINASE"/>
    <property type="match status" value="1"/>
</dbReference>
<evidence type="ECO:0000259" key="6">
    <source>
        <dbReference type="Pfam" id="PF08543"/>
    </source>
</evidence>
<accession>A0A1H0KWX7</accession>
<evidence type="ECO:0000313" key="7">
    <source>
        <dbReference type="EMBL" id="SDO60534.1"/>
    </source>
</evidence>
<evidence type="ECO:0000313" key="8">
    <source>
        <dbReference type="Proteomes" id="UP000183816"/>
    </source>
</evidence>
<dbReference type="PANTHER" id="PTHR10534:SF2">
    <property type="entry name" value="PYRIDOXAL KINASE"/>
    <property type="match status" value="1"/>
</dbReference>
<dbReference type="RefSeq" id="WP_074481773.1">
    <property type="nucleotide sequence ID" value="NZ_FNJK01000001.1"/>
</dbReference>
<organism evidence="7 8">
    <name type="scientific">Streptococcus equinus</name>
    <name type="common">Streptococcus bovis</name>
    <dbReference type="NCBI Taxonomy" id="1335"/>
    <lineage>
        <taxon>Bacteria</taxon>
        <taxon>Bacillati</taxon>
        <taxon>Bacillota</taxon>
        <taxon>Bacilli</taxon>
        <taxon>Lactobacillales</taxon>
        <taxon>Streptococcaceae</taxon>
        <taxon>Streptococcus</taxon>
    </lineage>
</organism>
<dbReference type="Proteomes" id="UP000183816">
    <property type="component" value="Unassembled WGS sequence"/>
</dbReference>
<dbReference type="GO" id="GO:0008478">
    <property type="term" value="F:pyridoxal kinase activity"/>
    <property type="evidence" value="ECO:0007669"/>
    <property type="project" value="UniProtKB-EC"/>
</dbReference>
<dbReference type="OrthoDB" id="9800808at2"/>
<sequence>MNHLTQSVIVANDIVGVGKVALSSALPVLSACQIEVMPIPTVLLSSHTGGFDNISIIDLTQASEGFIKQWEMLDFPCHGVITGYFKTQKQLHLLSEFAAENHLPRFVDPIMADNGRLYAGYQEDFVLAMRDFCRNADVITPNITEACLLADCPYLGESYSKADIEQLFRALVPLHNKHIILTGVSFENDKIGLAHFDCNSGRISYHFSKKYPYHFFGTGDLLTAVLGAGYFHGLALDDVTSLALAFIDKSLQRTLALKRNLRFGLSFEPFLTDLALQMKQLIEEKA</sequence>
<gene>
    <name evidence="7" type="ORF">SAMN05216347_101541</name>
</gene>
<dbReference type="InterPro" id="IPR029056">
    <property type="entry name" value="Ribokinase-like"/>
</dbReference>
<dbReference type="InterPro" id="IPR013749">
    <property type="entry name" value="PM/HMP-P_kinase-1"/>
</dbReference>
<keyword evidence="2" id="KW-0808">Transferase</keyword>
<dbReference type="SUPFAM" id="SSF53613">
    <property type="entry name" value="Ribokinase-like"/>
    <property type="match status" value="1"/>
</dbReference>
<keyword evidence="5" id="KW-0067">ATP-binding</keyword>
<keyword evidence="3" id="KW-0547">Nucleotide-binding</keyword>
<keyword evidence="4 7" id="KW-0418">Kinase</keyword>
<dbReference type="GO" id="GO:0005829">
    <property type="term" value="C:cytosol"/>
    <property type="evidence" value="ECO:0007669"/>
    <property type="project" value="TreeGrafter"/>
</dbReference>
<dbReference type="Gene3D" id="3.40.1190.20">
    <property type="match status" value="1"/>
</dbReference>
<dbReference type="EC" id="2.7.1.35" evidence="1"/>
<dbReference type="Pfam" id="PF08543">
    <property type="entry name" value="Phos_pyr_kin"/>
    <property type="match status" value="1"/>
</dbReference>
<dbReference type="GO" id="GO:0005524">
    <property type="term" value="F:ATP binding"/>
    <property type="evidence" value="ECO:0007669"/>
    <property type="project" value="UniProtKB-KW"/>
</dbReference>
<evidence type="ECO:0000256" key="2">
    <source>
        <dbReference type="ARBA" id="ARBA00022679"/>
    </source>
</evidence>
<protein>
    <recommendedName>
        <fullName evidence="1">pyridoxal kinase</fullName>
        <ecNumber evidence="1">2.7.1.35</ecNumber>
    </recommendedName>
</protein>
<dbReference type="InterPro" id="IPR004625">
    <property type="entry name" value="PyrdxlKinase"/>
</dbReference>
<evidence type="ECO:0000256" key="4">
    <source>
        <dbReference type="ARBA" id="ARBA00022777"/>
    </source>
</evidence>
<proteinExistence type="predicted"/>